<keyword evidence="1" id="KW-1133">Transmembrane helix</keyword>
<dbReference type="Proteomes" id="UP001146670">
    <property type="component" value="Unassembled WGS sequence"/>
</dbReference>
<accession>A0A9X3JCU2</accession>
<evidence type="ECO:0000256" key="1">
    <source>
        <dbReference type="SAM" id="Phobius"/>
    </source>
</evidence>
<dbReference type="RefSeq" id="WP_268751441.1">
    <property type="nucleotide sequence ID" value="NZ_JAPRFQ010000001.1"/>
</dbReference>
<reference evidence="2" key="1">
    <citation type="submission" date="2022-12" db="EMBL/GenBank/DDBJ databases">
        <title>Description and comparative metabolic analysis of Aerococcus sp. nov., isolated from the feces of a pig.</title>
        <authorList>
            <person name="Chang Y.-H."/>
        </authorList>
    </citation>
    <scope>NUCLEOTIDE SEQUENCE</scope>
    <source>
        <strain evidence="2">YH-aer222</strain>
    </source>
</reference>
<gene>
    <name evidence="2" type="ORF">OW157_00850</name>
</gene>
<organism evidence="2 3">
    <name type="scientific">Aerococcus kribbianus</name>
    <dbReference type="NCBI Taxonomy" id="2999064"/>
    <lineage>
        <taxon>Bacteria</taxon>
        <taxon>Bacillati</taxon>
        <taxon>Bacillota</taxon>
        <taxon>Bacilli</taxon>
        <taxon>Lactobacillales</taxon>
        <taxon>Aerococcaceae</taxon>
        <taxon>Aerococcus</taxon>
    </lineage>
</organism>
<protein>
    <submittedName>
        <fullName evidence="2">Uncharacterized protein</fullName>
    </submittedName>
</protein>
<name>A0A9X3JCU2_9LACT</name>
<keyword evidence="1" id="KW-0472">Membrane</keyword>
<keyword evidence="3" id="KW-1185">Reference proteome</keyword>
<evidence type="ECO:0000313" key="3">
    <source>
        <dbReference type="Proteomes" id="UP001146670"/>
    </source>
</evidence>
<dbReference type="AlphaFoldDB" id="A0A9X3JCU2"/>
<feature type="transmembrane region" description="Helical" evidence="1">
    <location>
        <begin position="6"/>
        <end position="27"/>
    </location>
</feature>
<sequence>MKKGLFIYTLQMLVATVAVFALILWLFSDYYSFEEWSGEEETALNIEGYSSDLLYDALIEKEGVG</sequence>
<proteinExistence type="predicted"/>
<evidence type="ECO:0000313" key="2">
    <source>
        <dbReference type="EMBL" id="MCZ0725113.1"/>
    </source>
</evidence>
<keyword evidence="1" id="KW-0812">Transmembrane</keyword>
<comment type="caution">
    <text evidence="2">The sequence shown here is derived from an EMBL/GenBank/DDBJ whole genome shotgun (WGS) entry which is preliminary data.</text>
</comment>
<dbReference type="EMBL" id="JAPRFR010000001">
    <property type="protein sequence ID" value="MCZ0725113.1"/>
    <property type="molecule type" value="Genomic_DNA"/>
</dbReference>